<reference evidence="3" key="2">
    <citation type="submission" date="2025-08" db="UniProtKB">
        <authorList>
            <consortium name="Ensembl"/>
        </authorList>
    </citation>
    <scope>IDENTIFICATION</scope>
</reference>
<dbReference type="InterPro" id="IPR029400">
    <property type="entry name" value="TINF2_N"/>
</dbReference>
<evidence type="ECO:0000259" key="2">
    <source>
        <dbReference type="Pfam" id="PF14973"/>
    </source>
</evidence>
<dbReference type="STRING" id="106582.ENSMZEP00005028102"/>
<dbReference type="CDD" id="cd11657">
    <property type="entry name" value="TIN2_N"/>
    <property type="match status" value="1"/>
</dbReference>
<keyword evidence="4" id="KW-1185">Reference proteome</keyword>
<dbReference type="OrthoDB" id="8652439at2759"/>
<dbReference type="Pfam" id="PF14973">
    <property type="entry name" value="TINF2_N"/>
    <property type="match status" value="1"/>
</dbReference>
<dbReference type="GeneID" id="101487465"/>
<feature type="region of interest" description="Disordered" evidence="1">
    <location>
        <begin position="287"/>
        <end position="393"/>
    </location>
</feature>
<dbReference type="RefSeq" id="XP_004575326.1">
    <property type="nucleotide sequence ID" value="XM_004575269.3"/>
</dbReference>
<dbReference type="GO" id="GO:1904356">
    <property type="term" value="P:regulation of telomere maintenance via telomere lengthening"/>
    <property type="evidence" value="ECO:0007669"/>
    <property type="project" value="TreeGrafter"/>
</dbReference>
<feature type="compositionally biased region" description="Polar residues" evidence="1">
    <location>
        <begin position="504"/>
        <end position="515"/>
    </location>
</feature>
<protein>
    <submittedName>
        <fullName evidence="3">TERF1 (TRF1)-interacting nuclear factor 2</fullName>
    </submittedName>
</protein>
<dbReference type="Ensembl" id="ENSMZET00005028998.1">
    <property type="protein sequence ID" value="ENSMZEP00005028102.1"/>
    <property type="gene ID" value="ENSMZEG00005020970.1"/>
</dbReference>
<feature type="compositionally biased region" description="Polar residues" evidence="1">
    <location>
        <begin position="447"/>
        <end position="463"/>
    </location>
</feature>
<dbReference type="PANTHER" id="PTHR15512:SF0">
    <property type="entry name" value="TERF1-INTERACTING NUCLEAR FACTOR 2"/>
    <property type="match status" value="1"/>
</dbReference>
<feature type="compositionally biased region" description="Basic and acidic residues" evidence="1">
    <location>
        <begin position="317"/>
        <end position="329"/>
    </location>
</feature>
<dbReference type="InterPro" id="IPR039098">
    <property type="entry name" value="TINF2"/>
</dbReference>
<dbReference type="GO" id="GO:0070187">
    <property type="term" value="C:shelterin complex"/>
    <property type="evidence" value="ECO:0007669"/>
    <property type="project" value="InterPro"/>
</dbReference>
<feature type="compositionally biased region" description="Polar residues" evidence="1">
    <location>
        <begin position="304"/>
        <end position="313"/>
    </location>
</feature>
<dbReference type="GO" id="GO:0016233">
    <property type="term" value="P:telomere capping"/>
    <property type="evidence" value="ECO:0007669"/>
    <property type="project" value="InterPro"/>
</dbReference>
<reference evidence="3 4" key="1">
    <citation type="journal article" date="2014" name="Nature">
        <title>The genomic substrate for adaptive radiation in African cichlid fish.</title>
        <authorList>
            <person name="Brawand D."/>
            <person name="Wagner C.E."/>
            <person name="Li Y.I."/>
            <person name="Malinsky M."/>
            <person name="Keller I."/>
            <person name="Fan S."/>
            <person name="Simakov O."/>
            <person name="Ng A.Y."/>
            <person name="Lim Z.W."/>
            <person name="Bezault E."/>
            <person name="Turner-Maier J."/>
            <person name="Johnson J."/>
            <person name="Alcazar R."/>
            <person name="Noh H.J."/>
            <person name="Russell P."/>
            <person name="Aken B."/>
            <person name="Alfoldi J."/>
            <person name="Amemiya C."/>
            <person name="Azzouzi N."/>
            <person name="Baroiller J.F."/>
            <person name="Barloy-Hubler F."/>
            <person name="Berlin A."/>
            <person name="Bloomquist R."/>
            <person name="Carleton K.L."/>
            <person name="Conte M.A."/>
            <person name="D'Cotta H."/>
            <person name="Eshel O."/>
            <person name="Gaffney L."/>
            <person name="Galibert F."/>
            <person name="Gante H.F."/>
            <person name="Gnerre S."/>
            <person name="Greuter L."/>
            <person name="Guyon R."/>
            <person name="Haddad N.S."/>
            <person name="Haerty W."/>
            <person name="Harris R.M."/>
            <person name="Hofmann H.A."/>
            <person name="Hourlier T."/>
            <person name="Hulata G."/>
            <person name="Jaffe D.B."/>
            <person name="Lara M."/>
            <person name="Lee A.P."/>
            <person name="MacCallum I."/>
            <person name="Mwaiko S."/>
            <person name="Nikaido M."/>
            <person name="Nishihara H."/>
            <person name="Ozouf-Costaz C."/>
            <person name="Penman D.J."/>
            <person name="Przybylski D."/>
            <person name="Rakotomanga M."/>
            <person name="Renn S.C.P."/>
            <person name="Ribeiro F.J."/>
            <person name="Ron M."/>
            <person name="Salzburger W."/>
            <person name="Sanchez-Pulido L."/>
            <person name="Santos M.E."/>
            <person name="Searle S."/>
            <person name="Sharpe T."/>
            <person name="Swofford R."/>
            <person name="Tan F.J."/>
            <person name="Williams L."/>
            <person name="Young S."/>
            <person name="Yin S."/>
            <person name="Okada N."/>
            <person name="Kocher T.D."/>
            <person name="Miska E.A."/>
            <person name="Lander E.S."/>
            <person name="Venkatesh B."/>
            <person name="Fernald R.D."/>
            <person name="Meyer A."/>
            <person name="Ponting C.P."/>
            <person name="Streelman J.T."/>
            <person name="Lindblad-Toh K."/>
            <person name="Seehausen O."/>
            <person name="Di Palma F."/>
        </authorList>
    </citation>
    <scope>NUCLEOTIDE SEQUENCE</scope>
</reference>
<dbReference type="GeneTree" id="ENSGT00400000022326"/>
<evidence type="ECO:0000313" key="3">
    <source>
        <dbReference type="Ensembl" id="ENSMZEP00005028102.1"/>
    </source>
</evidence>
<dbReference type="PANTHER" id="PTHR15512">
    <property type="entry name" value="TERF1-INTERACTING NUCLEAR FACTOR 2"/>
    <property type="match status" value="1"/>
</dbReference>
<evidence type="ECO:0000313" key="4">
    <source>
        <dbReference type="Proteomes" id="UP000265160"/>
    </source>
</evidence>
<dbReference type="Proteomes" id="UP000265160">
    <property type="component" value="LG3"/>
</dbReference>
<name>A0A3P9D1M3_9CICH</name>
<feature type="domain" description="TERF1-interacting nuclear factor 2 N-terminal" evidence="2">
    <location>
        <begin position="33"/>
        <end position="176"/>
    </location>
</feature>
<feature type="region of interest" description="Disordered" evidence="1">
    <location>
        <begin position="230"/>
        <end position="265"/>
    </location>
</feature>
<accession>A0A3P9D1M3</accession>
<reference evidence="3" key="3">
    <citation type="submission" date="2025-09" db="UniProtKB">
        <authorList>
            <consortium name="Ensembl"/>
        </authorList>
    </citation>
    <scope>IDENTIFICATION</scope>
</reference>
<sequence>MAPRKPKGSDASLPFAALQLLAPPVRLVSAALWKVLKRRDVMQYGVVEEFVTSSCEAVPGLLTVRHQGRLTVGLRARLILELCSSQPDAEVIEEHLERVRVPAGTSSSKDVKLMRTVRDFHSLIHTFLTDPAIREKFYKEVFPVDYGATFDQELEKLLWEFLVRLDQLLPVPNLVQTAAWLSDAPPVLEECARAATQPQLLKILLQHETCLGHLESAASLPPNMGDSILASLSLPPSGRVPSDQPTAARKLSVDESEGAEPKSKPSFIAPVIGLISNEDVPVLNSGIKRTQRSDGPADNAGHEQLNSKFTSVKQRPKANDKGAKEGREQLEEEEGCTPSQRSGVKRKNSDRGESDLEEEEVLSVTTPVEKRLSGQTQSKGGQRRKEGRAETIRKEGCSRKVLAARMRKLGVKTLYHPEDQHLYSVFVDCLIMEPRVVIEEMSAASLRASTSGPEETSSYQAQNKQRRKLPATTSTQRQTSSHLSSDTESPGSQDKENHPALHSMRSSPSQQQSDTEVLAGAENDDYVADSEDEATKNFKVRLFMKRYYKTKHGTYVPTLREFWKPAMTRRRLLSAGHKRR</sequence>
<feature type="compositionally biased region" description="Polar residues" evidence="1">
    <location>
        <begin position="471"/>
        <end position="492"/>
    </location>
</feature>
<dbReference type="CTD" id="26277"/>
<dbReference type="GO" id="GO:0042162">
    <property type="term" value="F:telomeric DNA binding"/>
    <property type="evidence" value="ECO:0007669"/>
    <property type="project" value="TreeGrafter"/>
</dbReference>
<dbReference type="KEGG" id="mze:101487465"/>
<feature type="compositionally biased region" description="Basic and acidic residues" evidence="1">
    <location>
        <begin position="383"/>
        <end position="393"/>
    </location>
</feature>
<dbReference type="AlphaFoldDB" id="A0A3P9D1M3"/>
<evidence type="ECO:0000256" key="1">
    <source>
        <dbReference type="SAM" id="MobiDB-lite"/>
    </source>
</evidence>
<feature type="region of interest" description="Disordered" evidence="1">
    <location>
        <begin position="446"/>
        <end position="516"/>
    </location>
</feature>
<organism evidence="3 4">
    <name type="scientific">Maylandia zebra</name>
    <name type="common">zebra mbuna</name>
    <dbReference type="NCBI Taxonomy" id="106582"/>
    <lineage>
        <taxon>Eukaryota</taxon>
        <taxon>Metazoa</taxon>
        <taxon>Chordata</taxon>
        <taxon>Craniata</taxon>
        <taxon>Vertebrata</taxon>
        <taxon>Euteleostomi</taxon>
        <taxon>Actinopterygii</taxon>
        <taxon>Neopterygii</taxon>
        <taxon>Teleostei</taxon>
        <taxon>Neoteleostei</taxon>
        <taxon>Acanthomorphata</taxon>
        <taxon>Ovalentaria</taxon>
        <taxon>Cichlomorphae</taxon>
        <taxon>Cichliformes</taxon>
        <taxon>Cichlidae</taxon>
        <taxon>African cichlids</taxon>
        <taxon>Pseudocrenilabrinae</taxon>
        <taxon>Haplochromini</taxon>
        <taxon>Maylandia</taxon>
        <taxon>Maylandia zebra complex</taxon>
    </lineage>
</organism>
<proteinExistence type="predicted"/>